<reference evidence="2" key="1">
    <citation type="submission" date="2016-11" db="UniProtKB">
        <authorList>
            <consortium name="WormBaseParasite"/>
        </authorList>
    </citation>
    <scope>IDENTIFICATION</scope>
</reference>
<keyword evidence="1" id="KW-1185">Reference proteome</keyword>
<evidence type="ECO:0000313" key="1">
    <source>
        <dbReference type="Proteomes" id="UP000095287"/>
    </source>
</evidence>
<accession>A0A1I7YJ26</accession>
<proteinExistence type="predicted"/>
<dbReference type="WBParaSite" id="L893_g16923.t1">
    <property type="protein sequence ID" value="L893_g16923.t1"/>
    <property type="gene ID" value="L893_g16923"/>
</dbReference>
<dbReference type="AlphaFoldDB" id="A0A1I7YJ26"/>
<name>A0A1I7YJ26_9BILA</name>
<organism evidence="1 2">
    <name type="scientific">Steinernema glaseri</name>
    <dbReference type="NCBI Taxonomy" id="37863"/>
    <lineage>
        <taxon>Eukaryota</taxon>
        <taxon>Metazoa</taxon>
        <taxon>Ecdysozoa</taxon>
        <taxon>Nematoda</taxon>
        <taxon>Chromadorea</taxon>
        <taxon>Rhabditida</taxon>
        <taxon>Tylenchina</taxon>
        <taxon>Panagrolaimomorpha</taxon>
        <taxon>Strongyloidoidea</taxon>
        <taxon>Steinernematidae</taxon>
        <taxon>Steinernema</taxon>
    </lineage>
</organism>
<protein>
    <submittedName>
        <fullName evidence="2">Uncharacterized protein</fullName>
    </submittedName>
</protein>
<dbReference type="Proteomes" id="UP000095287">
    <property type="component" value="Unplaced"/>
</dbReference>
<evidence type="ECO:0000313" key="2">
    <source>
        <dbReference type="WBParaSite" id="L893_g16923.t1"/>
    </source>
</evidence>
<sequence length="188" mass="21524">MTHFVTKFFDDIPRQDIGSRKMMYNNQRIYPSDLHSLHEYFPNRAHKSIGTGQLKQDLNQWEHIAAAAESRIKNRLTHEQSGFRINECGGTIIGTSTAVMTPTTYMRQCAMDTRGRLDYHMYVKAINCNMNVILRPEIIFKSQSPLEFEQSPLDPLGTESVSPIMLCSRFSSTLDVPLKPNENLMHTA</sequence>